<dbReference type="STRING" id="1122213.GCA_000423365_02870"/>
<dbReference type="Pfam" id="PF05013">
    <property type="entry name" value="FGase"/>
    <property type="match status" value="1"/>
</dbReference>
<name>A0A2R4M9L5_9HYPH</name>
<keyword evidence="2" id="KW-1185">Reference proteome</keyword>
<dbReference type="InterPro" id="IPR007709">
    <property type="entry name" value="N-FG_amidohydro"/>
</dbReference>
<dbReference type="InterPro" id="IPR010247">
    <property type="entry name" value="HutG_amidohyd"/>
</dbReference>
<reference evidence="1 2" key="1">
    <citation type="submission" date="2017-05" db="EMBL/GenBank/DDBJ databases">
        <title>Genome Analysis of Maritalea myrionectae HL2708#5.</title>
        <authorList>
            <consortium name="Cotde Inc.-PKNU"/>
            <person name="Jang D."/>
            <person name="Oh H.-M."/>
        </authorList>
    </citation>
    <scope>NUCLEOTIDE SEQUENCE [LARGE SCALE GENOMIC DNA]</scope>
    <source>
        <strain evidence="1 2">HL2708#5</strain>
    </source>
</reference>
<accession>A0A2R4M9L5</accession>
<dbReference type="KEGG" id="mmyr:MXMO3_00154"/>
<protein>
    <submittedName>
        <fullName evidence="1">Formimidoylglutamase</fullName>
    </submittedName>
</protein>
<dbReference type="RefSeq" id="WP_117394624.1">
    <property type="nucleotide sequence ID" value="NZ_CP021330.1"/>
</dbReference>
<proteinExistence type="predicted"/>
<dbReference type="AlphaFoldDB" id="A0A2R4M9L5"/>
<dbReference type="EMBL" id="CP021330">
    <property type="protein sequence ID" value="AVX02702.1"/>
    <property type="molecule type" value="Genomic_DNA"/>
</dbReference>
<dbReference type="SUPFAM" id="SSF53187">
    <property type="entry name" value="Zn-dependent exopeptidases"/>
    <property type="match status" value="1"/>
</dbReference>
<dbReference type="NCBIfam" id="TIGR02017">
    <property type="entry name" value="hutG_amidohyd"/>
    <property type="match status" value="1"/>
</dbReference>
<dbReference type="Gene3D" id="3.40.630.40">
    <property type="entry name" value="Zn-dependent exopeptidases"/>
    <property type="match status" value="1"/>
</dbReference>
<gene>
    <name evidence="1" type="ORF">MXMO3_00154</name>
</gene>
<evidence type="ECO:0000313" key="1">
    <source>
        <dbReference type="EMBL" id="AVX02702.1"/>
    </source>
</evidence>
<organism evidence="1 2">
    <name type="scientific">Maritalea myrionectae</name>
    <dbReference type="NCBI Taxonomy" id="454601"/>
    <lineage>
        <taxon>Bacteria</taxon>
        <taxon>Pseudomonadati</taxon>
        <taxon>Pseudomonadota</taxon>
        <taxon>Alphaproteobacteria</taxon>
        <taxon>Hyphomicrobiales</taxon>
        <taxon>Devosiaceae</taxon>
        <taxon>Maritalea</taxon>
    </lineage>
</organism>
<sequence length="271" mass="29902">MEPFALHRGTSPLILAFPHVGTFVPADIAGRLNERGTALVDTDWFIDEVYDGLMPDATTIRATFSRYVIDANRDPEGASLYPGQNTTTLCPTIDFEGQPIYHEGQAPSPGEIEARRIAFHTPYHAAIRNEIARVKSEHGFAVLYDGHSIRSELPFLFEGKLPDLNLGTNDGATVLPAMEKRALEIANQSGFESVLNGRFKGGWTTRHYGQPDKNICAFQMEIAQCAYLKAEQAPWALDDQKCAQLRPILKLILEALLNEAANAFAQTGEQS</sequence>
<evidence type="ECO:0000313" key="2">
    <source>
        <dbReference type="Proteomes" id="UP000258927"/>
    </source>
</evidence>
<dbReference type="Proteomes" id="UP000258927">
    <property type="component" value="Chromosome"/>
</dbReference>